<dbReference type="OrthoDB" id="465137at2"/>
<dbReference type="Pfam" id="PF00565">
    <property type="entry name" value="SNase"/>
    <property type="match status" value="1"/>
</dbReference>
<keyword evidence="2" id="KW-0255">Endonuclease</keyword>
<feature type="chain" id="PRO_5002772509" evidence="5">
    <location>
        <begin position="21"/>
        <end position="252"/>
    </location>
</feature>
<evidence type="ECO:0000313" key="7">
    <source>
        <dbReference type="EMBL" id="ACB54483.1"/>
    </source>
</evidence>
<dbReference type="PROSITE" id="PS51257">
    <property type="entry name" value="PROKAR_LIPOPROTEIN"/>
    <property type="match status" value="1"/>
</dbReference>
<dbReference type="InterPro" id="IPR016071">
    <property type="entry name" value="Staphylococal_nuclease_OB-fold"/>
</dbReference>
<dbReference type="KEGG" id="cyt:cce_5137"/>
<dbReference type="Gene3D" id="2.40.50.90">
    <property type="match status" value="1"/>
</dbReference>
<dbReference type="STRING" id="43989.cce_5137"/>
<name>B1X2X2_CROS5</name>
<proteinExistence type="predicted"/>
<sequence length="252" mass="27405">MRKLALTFIALALSSCFSQREPITLITPSPPSIAPTETALPNCVNSDCDCSDFATQQEAQAVFNAFKNDPHRLDSNSDGIACESLPRQAIANNSQPLPSPPAVINNSLVANLPTCSVKAGSVYDGDTLRVLCNGQEIKIRFACIDAPEAKQAGGIEARDHLRSLLNNSGNQVKVNAITNDRYGRTVAELYTPAGELVQLRQVQDGMVWGNDKYKSDCPSWNAIAQAQQQAQQGKRGIWAGNPIPPWDWRRSQ</sequence>
<feature type="domain" description="TNase-like" evidence="6">
    <location>
        <begin position="122"/>
        <end position="240"/>
    </location>
</feature>
<keyword evidence="8" id="KW-1185">Reference proteome</keyword>
<dbReference type="PANTHER" id="PTHR12302">
    <property type="entry name" value="EBNA2 BINDING PROTEIN P100"/>
    <property type="match status" value="1"/>
</dbReference>
<evidence type="ECO:0000256" key="4">
    <source>
        <dbReference type="SAM" id="MobiDB-lite"/>
    </source>
</evidence>
<dbReference type="SMART" id="SM00318">
    <property type="entry name" value="SNc"/>
    <property type="match status" value="1"/>
</dbReference>
<dbReference type="eggNOG" id="COG1525">
    <property type="taxonomic scope" value="Bacteria"/>
</dbReference>
<dbReference type="PROSITE" id="PS50830">
    <property type="entry name" value="TNASE_3"/>
    <property type="match status" value="1"/>
</dbReference>
<dbReference type="RefSeq" id="WP_009548028.1">
    <property type="nucleotide sequence ID" value="NC_010547.1"/>
</dbReference>
<keyword evidence="5" id="KW-0732">Signal</keyword>
<dbReference type="HOGENOM" id="CLU_1101461_0_0_3"/>
<dbReference type="Proteomes" id="UP000001203">
    <property type="component" value="Chromosome linear"/>
</dbReference>
<evidence type="ECO:0000313" key="8">
    <source>
        <dbReference type="Proteomes" id="UP000001203"/>
    </source>
</evidence>
<evidence type="ECO:0000256" key="2">
    <source>
        <dbReference type="ARBA" id="ARBA00022759"/>
    </source>
</evidence>
<dbReference type="GO" id="GO:0016787">
    <property type="term" value="F:hydrolase activity"/>
    <property type="evidence" value="ECO:0007669"/>
    <property type="project" value="UniProtKB-KW"/>
</dbReference>
<evidence type="ECO:0000256" key="3">
    <source>
        <dbReference type="ARBA" id="ARBA00022801"/>
    </source>
</evidence>
<dbReference type="EMBL" id="CP000807">
    <property type="protein sequence ID" value="ACB54483.1"/>
    <property type="molecule type" value="Genomic_DNA"/>
</dbReference>
<dbReference type="GO" id="GO:0004519">
    <property type="term" value="F:endonuclease activity"/>
    <property type="evidence" value="ECO:0007669"/>
    <property type="project" value="UniProtKB-KW"/>
</dbReference>
<dbReference type="AlphaFoldDB" id="B1X2X2"/>
<evidence type="ECO:0000256" key="1">
    <source>
        <dbReference type="ARBA" id="ARBA00022722"/>
    </source>
</evidence>
<feature type="region of interest" description="Disordered" evidence="4">
    <location>
        <begin position="231"/>
        <end position="252"/>
    </location>
</feature>
<dbReference type="InterPro" id="IPR008613">
    <property type="entry name" value="Excalibur_Ca-bd_domain"/>
</dbReference>
<gene>
    <name evidence="7" type="ordered locus">cce_5137</name>
</gene>
<dbReference type="InterPro" id="IPR035437">
    <property type="entry name" value="SNase_OB-fold_sf"/>
</dbReference>
<dbReference type="Pfam" id="PF05901">
    <property type="entry name" value="Excalibur"/>
    <property type="match status" value="1"/>
</dbReference>
<protein>
    <submittedName>
        <fullName evidence="7">Nuclease</fullName>
    </submittedName>
</protein>
<accession>B1X2X2</accession>
<evidence type="ECO:0000256" key="5">
    <source>
        <dbReference type="SAM" id="SignalP"/>
    </source>
</evidence>
<dbReference type="SMART" id="SM00894">
    <property type="entry name" value="Excalibur"/>
    <property type="match status" value="1"/>
</dbReference>
<reference evidence="7 8" key="1">
    <citation type="journal article" date="2008" name="Proc. Natl. Acad. Sci. U.S.A.">
        <title>The genome of Cyanothece 51142, a unicellular diazotrophic cyanobacterium important in the marine nitrogen cycle.</title>
        <authorList>
            <person name="Welsh E.A."/>
            <person name="Liberton M."/>
            <person name="Stoeckel J."/>
            <person name="Loh T."/>
            <person name="Elvitigala T."/>
            <person name="Wang C."/>
            <person name="Wollam A."/>
            <person name="Fulton R.S."/>
            <person name="Clifton S.W."/>
            <person name="Jacobs J.M."/>
            <person name="Aurora R."/>
            <person name="Ghosh B.K."/>
            <person name="Sherman L.A."/>
            <person name="Smith R.D."/>
            <person name="Wilson R.K."/>
            <person name="Pakrasi H.B."/>
        </authorList>
    </citation>
    <scope>NUCLEOTIDE SEQUENCE [LARGE SCALE GENOMIC DNA]</scope>
    <source>
        <strain evidence="8">ATCC 51142 / BH68</strain>
    </source>
</reference>
<dbReference type="SUPFAM" id="SSF50199">
    <property type="entry name" value="Staphylococcal nuclease"/>
    <property type="match status" value="1"/>
</dbReference>
<organism evidence="7 8">
    <name type="scientific">Crocosphaera subtropica (strain ATCC 51142 / BH68)</name>
    <name type="common">Cyanothece sp. (strain ATCC 51142)</name>
    <dbReference type="NCBI Taxonomy" id="43989"/>
    <lineage>
        <taxon>Bacteria</taxon>
        <taxon>Bacillati</taxon>
        <taxon>Cyanobacteriota</taxon>
        <taxon>Cyanophyceae</taxon>
        <taxon>Oscillatoriophycideae</taxon>
        <taxon>Chroococcales</taxon>
        <taxon>Aphanothecaceae</taxon>
        <taxon>Crocosphaera</taxon>
        <taxon>Crocosphaera subtropica</taxon>
    </lineage>
</organism>
<evidence type="ECO:0000259" key="6">
    <source>
        <dbReference type="PROSITE" id="PS50830"/>
    </source>
</evidence>
<dbReference type="PANTHER" id="PTHR12302:SF3">
    <property type="entry name" value="SERINE_THREONINE-PROTEIN KINASE 31"/>
    <property type="match status" value="1"/>
</dbReference>
<feature type="signal peptide" evidence="5">
    <location>
        <begin position="1"/>
        <end position="20"/>
    </location>
</feature>
<keyword evidence="1" id="KW-0540">Nuclease</keyword>
<keyword evidence="3" id="KW-0378">Hydrolase</keyword>